<reference evidence="3" key="1">
    <citation type="submission" date="2021-01" db="EMBL/GenBank/DDBJ databases">
        <title>Fulvivirga kasyanovii gen. nov., sp nov., a novel member of the phylum Bacteroidetes isolated from seawater in a mussel farm.</title>
        <authorList>
            <person name="Zhao L.-H."/>
            <person name="Wang Z.-J."/>
        </authorList>
    </citation>
    <scope>NUCLEOTIDE SEQUENCE</scope>
    <source>
        <strain evidence="3">2943</strain>
    </source>
</reference>
<evidence type="ECO:0000256" key="1">
    <source>
        <dbReference type="SAM" id="Phobius"/>
    </source>
</evidence>
<dbReference type="Pfam" id="PF05226">
    <property type="entry name" value="CHASE2"/>
    <property type="match status" value="1"/>
</dbReference>
<dbReference type="RefSeq" id="WP_202242228.1">
    <property type="nucleotide sequence ID" value="NZ_JAESIY010000001.1"/>
</dbReference>
<comment type="caution">
    <text evidence="3">The sequence shown here is derived from an EMBL/GenBank/DDBJ whole genome shotgun (WGS) entry which is preliminary data.</text>
</comment>
<accession>A0A937JZD4</accession>
<dbReference type="Proteomes" id="UP000659388">
    <property type="component" value="Unassembled WGS sequence"/>
</dbReference>
<sequence length="425" mass="48595">MKKQFWIDSALATIFIFCIMWVIFNVTQFKIFDAFDPIGEALDDMDITDIAFSNLREDPLPDTNIVVVNIGYLSRAQLAHEISIINKYDPKIVGVDVFFDGLKADTLGDVLLSRVLGEVDSLVLVSELLQTAQLAMEHPGDEHFDSLHISHEIFNSNAHYGFSNLFTDAETQEDFKTCRAFPPQRKVRKEREESFAVKIAQLYSPQKASKFLKRDNSLEVINYRGNIIDPFTTTDYPNRFYALDVEDVLNEKFEPGLIKDKIVLLGYMGEDFFDTSWDDKFFTPLNKKYAGKANPDMYGVVVHANIISMILNEDYVNQLNDKKGLGIVLAILICFVNVVLFSYIYYRLPDWYDGITKTIQLLEIAFILFVSVILFSVYSFKLNLVITLAAIALAGDALEVYYGVVKNIFNKEKRKQLFTIKRKAV</sequence>
<name>A0A937JZD4_9BACT</name>
<evidence type="ECO:0000259" key="2">
    <source>
        <dbReference type="SMART" id="SM01080"/>
    </source>
</evidence>
<keyword evidence="1" id="KW-1133">Transmembrane helix</keyword>
<dbReference type="SMART" id="SM01080">
    <property type="entry name" value="CHASE2"/>
    <property type="match status" value="1"/>
</dbReference>
<dbReference type="AlphaFoldDB" id="A0A937JZD4"/>
<feature type="transmembrane region" description="Helical" evidence="1">
    <location>
        <begin position="5"/>
        <end position="24"/>
    </location>
</feature>
<feature type="transmembrane region" description="Helical" evidence="1">
    <location>
        <begin position="358"/>
        <end position="378"/>
    </location>
</feature>
<keyword evidence="1" id="KW-0812">Transmembrane</keyword>
<protein>
    <submittedName>
        <fullName evidence="3">CHASE2 domain-containing protein</fullName>
    </submittedName>
</protein>
<proteinExistence type="predicted"/>
<organism evidence="3 4">
    <name type="scientific">Fulvivirga sediminis</name>
    <dbReference type="NCBI Taxonomy" id="2803949"/>
    <lineage>
        <taxon>Bacteria</taxon>
        <taxon>Pseudomonadati</taxon>
        <taxon>Bacteroidota</taxon>
        <taxon>Cytophagia</taxon>
        <taxon>Cytophagales</taxon>
        <taxon>Fulvivirgaceae</taxon>
        <taxon>Fulvivirga</taxon>
    </lineage>
</organism>
<feature type="domain" description="CHASE2" evidence="2">
    <location>
        <begin position="45"/>
        <end position="339"/>
    </location>
</feature>
<feature type="transmembrane region" description="Helical" evidence="1">
    <location>
        <begin position="325"/>
        <end position="346"/>
    </location>
</feature>
<keyword evidence="1" id="KW-0472">Membrane</keyword>
<dbReference type="EMBL" id="JAESIY010000001">
    <property type="protein sequence ID" value="MBL3655076.1"/>
    <property type="molecule type" value="Genomic_DNA"/>
</dbReference>
<gene>
    <name evidence="3" type="ORF">JL102_02965</name>
</gene>
<evidence type="ECO:0000313" key="3">
    <source>
        <dbReference type="EMBL" id="MBL3655076.1"/>
    </source>
</evidence>
<feature type="transmembrane region" description="Helical" evidence="1">
    <location>
        <begin position="384"/>
        <end position="405"/>
    </location>
</feature>
<dbReference type="InterPro" id="IPR007890">
    <property type="entry name" value="CHASE2"/>
</dbReference>
<keyword evidence="4" id="KW-1185">Reference proteome</keyword>
<evidence type="ECO:0000313" key="4">
    <source>
        <dbReference type="Proteomes" id="UP000659388"/>
    </source>
</evidence>